<evidence type="ECO:0000313" key="1">
    <source>
        <dbReference type="EMBL" id="KAL3688253.1"/>
    </source>
</evidence>
<gene>
    <name evidence="1" type="ORF">R1sor_014562</name>
</gene>
<name>A0ABD3HA92_9MARC</name>
<dbReference type="AlphaFoldDB" id="A0ABD3HA92"/>
<protein>
    <submittedName>
        <fullName evidence="1">Uncharacterized protein</fullName>
    </submittedName>
</protein>
<reference evidence="1 2" key="1">
    <citation type="submission" date="2024-09" db="EMBL/GenBank/DDBJ databases">
        <title>Chromosome-scale assembly of Riccia sorocarpa.</title>
        <authorList>
            <person name="Paukszto L."/>
        </authorList>
    </citation>
    <scope>NUCLEOTIDE SEQUENCE [LARGE SCALE GENOMIC DNA]</scope>
    <source>
        <strain evidence="1">LP-2024</strain>
        <tissue evidence="1">Aerial parts of the thallus</tissue>
    </source>
</reference>
<organism evidence="1 2">
    <name type="scientific">Riccia sorocarpa</name>
    <dbReference type="NCBI Taxonomy" id="122646"/>
    <lineage>
        <taxon>Eukaryota</taxon>
        <taxon>Viridiplantae</taxon>
        <taxon>Streptophyta</taxon>
        <taxon>Embryophyta</taxon>
        <taxon>Marchantiophyta</taxon>
        <taxon>Marchantiopsida</taxon>
        <taxon>Marchantiidae</taxon>
        <taxon>Marchantiales</taxon>
        <taxon>Ricciaceae</taxon>
        <taxon>Riccia</taxon>
    </lineage>
</organism>
<evidence type="ECO:0000313" key="2">
    <source>
        <dbReference type="Proteomes" id="UP001633002"/>
    </source>
</evidence>
<dbReference type="EMBL" id="JBJQOH010000004">
    <property type="protein sequence ID" value="KAL3688253.1"/>
    <property type="molecule type" value="Genomic_DNA"/>
</dbReference>
<dbReference type="Proteomes" id="UP001633002">
    <property type="component" value="Unassembled WGS sequence"/>
</dbReference>
<sequence>MLFQDAQVQQYLEELWSPLHDPANWSLHKHMVTWNQQLAYLKHRQREKSMESQQLDLLERQLASLHEDNDSSDDYAKKIAELTDRIKQIRGWRHHRAFLCSRVTTLKEGQALTAYFHKLFRKRQAATRFRVLQTERGEVLDDPELILQEFPSYYQRLYSGYELGDTNLKSLQRVLDQLTRCELDGHTVEAQLTCLFKTFGGLD</sequence>
<accession>A0ABD3HA92</accession>
<comment type="caution">
    <text evidence="1">The sequence shown here is derived from an EMBL/GenBank/DDBJ whole genome shotgun (WGS) entry which is preliminary data.</text>
</comment>
<keyword evidence="2" id="KW-1185">Reference proteome</keyword>
<proteinExistence type="predicted"/>